<comment type="caution">
    <text evidence="1">The sequence shown here is derived from an EMBL/GenBank/DDBJ whole genome shotgun (WGS) entry which is preliminary data.</text>
</comment>
<accession>A0A846YT14</accession>
<dbReference type="EMBL" id="JAAXOT010000020">
    <property type="protein sequence ID" value="NKY60119.1"/>
    <property type="molecule type" value="Genomic_DNA"/>
</dbReference>
<dbReference type="RefSeq" id="WP_062972688.1">
    <property type="nucleotide sequence ID" value="NZ_JAAXOT010000020.1"/>
</dbReference>
<proteinExistence type="predicted"/>
<protein>
    <submittedName>
        <fullName evidence="1">Uncharacterized protein</fullName>
    </submittedName>
</protein>
<gene>
    <name evidence="1" type="ORF">HGA15_29055</name>
</gene>
<sequence>MPTIDVEGLMAGERDVDVSEEDRAETLADEQMLTYIRTLHDVGDFGFSNGLFNALHRMLQRHRYSTQKPAGQWRRGPADGWVRSARFWPTDANQC</sequence>
<keyword evidence="2" id="KW-1185">Reference proteome</keyword>
<evidence type="ECO:0000313" key="1">
    <source>
        <dbReference type="EMBL" id="NKY60119.1"/>
    </source>
</evidence>
<dbReference type="Proteomes" id="UP000570678">
    <property type="component" value="Unassembled WGS sequence"/>
</dbReference>
<evidence type="ECO:0000313" key="2">
    <source>
        <dbReference type="Proteomes" id="UP000570678"/>
    </source>
</evidence>
<reference evidence="1 2" key="1">
    <citation type="submission" date="2020-04" db="EMBL/GenBank/DDBJ databases">
        <title>MicrobeNet Type strains.</title>
        <authorList>
            <person name="Nicholson A.C."/>
        </authorList>
    </citation>
    <scope>NUCLEOTIDE SEQUENCE [LARGE SCALE GENOMIC DNA]</scope>
    <source>
        <strain evidence="1 2">JCM 3332</strain>
    </source>
</reference>
<organism evidence="1 2">
    <name type="scientific">Nocardia flavorosea</name>
    <dbReference type="NCBI Taxonomy" id="53429"/>
    <lineage>
        <taxon>Bacteria</taxon>
        <taxon>Bacillati</taxon>
        <taxon>Actinomycetota</taxon>
        <taxon>Actinomycetes</taxon>
        <taxon>Mycobacteriales</taxon>
        <taxon>Nocardiaceae</taxon>
        <taxon>Nocardia</taxon>
    </lineage>
</organism>
<dbReference type="AlphaFoldDB" id="A0A846YT14"/>
<name>A0A846YT14_9NOCA</name>